<accession>A0AAD4S439</accession>
<name>A0AAD4S439_9MAGN</name>
<proteinExistence type="predicted"/>
<organism evidence="1 2">
    <name type="scientific">Papaver atlanticum</name>
    <dbReference type="NCBI Taxonomy" id="357466"/>
    <lineage>
        <taxon>Eukaryota</taxon>
        <taxon>Viridiplantae</taxon>
        <taxon>Streptophyta</taxon>
        <taxon>Embryophyta</taxon>
        <taxon>Tracheophyta</taxon>
        <taxon>Spermatophyta</taxon>
        <taxon>Magnoliopsida</taxon>
        <taxon>Ranunculales</taxon>
        <taxon>Papaveraceae</taxon>
        <taxon>Papaveroideae</taxon>
        <taxon>Papaver</taxon>
    </lineage>
</organism>
<reference evidence="1" key="1">
    <citation type="submission" date="2022-04" db="EMBL/GenBank/DDBJ databases">
        <title>A functionally conserved STORR gene fusion in Papaver species that diverged 16.8 million years ago.</title>
        <authorList>
            <person name="Catania T."/>
        </authorList>
    </citation>
    <scope>NUCLEOTIDE SEQUENCE</scope>
    <source>
        <strain evidence="1">S-188037</strain>
    </source>
</reference>
<dbReference type="AlphaFoldDB" id="A0AAD4S439"/>
<evidence type="ECO:0000313" key="2">
    <source>
        <dbReference type="Proteomes" id="UP001202328"/>
    </source>
</evidence>
<dbReference type="EMBL" id="JAJJMB010014886">
    <property type="protein sequence ID" value="KAI3857143.1"/>
    <property type="molecule type" value="Genomic_DNA"/>
</dbReference>
<gene>
    <name evidence="1" type="ORF">MKW98_010557</name>
</gene>
<dbReference type="Proteomes" id="UP001202328">
    <property type="component" value="Unassembled WGS sequence"/>
</dbReference>
<feature type="non-terminal residue" evidence="1">
    <location>
        <position position="65"/>
    </location>
</feature>
<keyword evidence="2" id="KW-1185">Reference proteome</keyword>
<comment type="caution">
    <text evidence="1">The sequence shown here is derived from an EMBL/GenBank/DDBJ whole genome shotgun (WGS) entry which is preliminary data.</text>
</comment>
<evidence type="ECO:0000313" key="1">
    <source>
        <dbReference type="EMBL" id="KAI3857143.1"/>
    </source>
</evidence>
<sequence>ESEVVCYETLEQQKQSLMLAQSVDNALVPTLPRLQQYHTELGYLKQPGMFCDKCFPSLENSIVGR</sequence>
<protein>
    <submittedName>
        <fullName evidence="1">Uncharacterized protein</fullName>
    </submittedName>
</protein>